<dbReference type="PANTHER" id="PTHR22925:SF39">
    <property type="entry name" value="PUTATIVE (AFU_ORTHOLOGUE AFUA_5G14190)-RELATED"/>
    <property type="match status" value="1"/>
</dbReference>
<organism evidence="6 7">
    <name type="scientific">Exidia glandulosa HHB12029</name>
    <dbReference type="NCBI Taxonomy" id="1314781"/>
    <lineage>
        <taxon>Eukaryota</taxon>
        <taxon>Fungi</taxon>
        <taxon>Dikarya</taxon>
        <taxon>Basidiomycota</taxon>
        <taxon>Agaricomycotina</taxon>
        <taxon>Agaricomycetes</taxon>
        <taxon>Auriculariales</taxon>
        <taxon>Exidiaceae</taxon>
        <taxon>Exidia</taxon>
    </lineage>
</organism>
<accession>A0A165CNY5</accession>
<sequence length="485" mass="53199">MLVKGLLASVLLLASSAQAKPSDVRYIVPGAKWVDTEGNFISSHAGCVVFNPSDKLWYWFGQDVKGDNSVFQGINIYSSADMVTWARLGYAIGLQDGVPELSLSSVVERPKVIWNEPSKQWRLWWHSDNSTYGELKQAVATSPNITGPYTFLGSHRPLGDFSQDFGLFQDDDGKAYTLYSNGDSAVGRDNKIDLLNADFTNQTETIYKFSDIDLEAPTILRTPKKYYIVMSHKTGYRPNNVVYFSADKLAGPWSIGAYIAPPGTRTFNTQSGWITRLKGTKQTTYIYVADRWDLYDLEDSRYVWLPIVPNDKTGALEMKWRDIWALDVRTGEFFEPKGTTYEAERGSVTGNARPAGAPTASGNMVVTGISGSSSTLTISGIKGTGEPQWVSFYYINNDDMGFGDQPAGSPDRIGGKFALRRFATISVNGGAPILLKQPSGNEGIVLSVPLQLTLSKGSKNTITIGGSPNSNGLEWAADLDKIVVY</sequence>
<evidence type="ECO:0000313" key="6">
    <source>
        <dbReference type="EMBL" id="KZV82825.1"/>
    </source>
</evidence>
<dbReference type="AlphaFoldDB" id="A0A165CNY5"/>
<dbReference type="SUPFAM" id="SSF75005">
    <property type="entry name" value="Arabinanase/levansucrase/invertase"/>
    <property type="match status" value="1"/>
</dbReference>
<dbReference type="Proteomes" id="UP000077266">
    <property type="component" value="Unassembled WGS sequence"/>
</dbReference>
<dbReference type="OrthoDB" id="5211809at2759"/>
<evidence type="ECO:0000313" key="7">
    <source>
        <dbReference type="Proteomes" id="UP000077266"/>
    </source>
</evidence>
<proteinExistence type="inferred from homology"/>
<evidence type="ECO:0000256" key="5">
    <source>
        <dbReference type="SAM" id="SignalP"/>
    </source>
</evidence>
<reference evidence="6 7" key="1">
    <citation type="journal article" date="2016" name="Mol. Biol. Evol.">
        <title>Comparative Genomics of Early-Diverging Mushroom-Forming Fungi Provides Insights into the Origins of Lignocellulose Decay Capabilities.</title>
        <authorList>
            <person name="Nagy L.G."/>
            <person name="Riley R."/>
            <person name="Tritt A."/>
            <person name="Adam C."/>
            <person name="Daum C."/>
            <person name="Floudas D."/>
            <person name="Sun H."/>
            <person name="Yadav J.S."/>
            <person name="Pangilinan J."/>
            <person name="Larsson K.H."/>
            <person name="Matsuura K."/>
            <person name="Barry K."/>
            <person name="Labutti K."/>
            <person name="Kuo R."/>
            <person name="Ohm R.A."/>
            <person name="Bhattacharya S.S."/>
            <person name="Shirouzu T."/>
            <person name="Yoshinaga Y."/>
            <person name="Martin F.M."/>
            <person name="Grigoriev I.V."/>
            <person name="Hibbett D.S."/>
        </authorList>
    </citation>
    <scope>NUCLEOTIDE SEQUENCE [LARGE SCALE GENOMIC DNA]</scope>
    <source>
        <strain evidence="6 7">HHB12029</strain>
    </source>
</reference>
<dbReference type="Gene3D" id="2.60.120.260">
    <property type="entry name" value="Galactose-binding domain-like"/>
    <property type="match status" value="1"/>
</dbReference>
<feature type="chain" id="PRO_5007856095" evidence="5">
    <location>
        <begin position="20"/>
        <end position="485"/>
    </location>
</feature>
<keyword evidence="7" id="KW-1185">Reference proteome</keyword>
<keyword evidence="5" id="KW-0732">Signal</keyword>
<dbReference type="STRING" id="1314781.A0A165CNY5"/>
<dbReference type="InParanoid" id="A0A165CNY5"/>
<dbReference type="GO" id="GO:0005975">
    <property type="term" value="P:carbohydrate metabolic process"/>
    <property type="evidence" value="ECO:0007669"/>
    <property type="project" value="InterPro"/>
</dbReference>
<keyword evidence="3 4" id="KW-0326">Glycosidase</keyword>
<dbReference type="Gene3D" id="2.115.10.20">
    <property type="entry name" value="Glycosyl hydrolase domain, family 43"/>
    <property type="match status" value="1"/>
</dbReference>
<dbReference type="InterPro" id="IPR023296">
    <property type="entry name" value="Glyco_hydro_beta-prop_sf"/>
</dbReference>
<gene>
    <name evidence="6" type="ORF">EXIGLDRAFT_684480</name>
</gene>
<dbReference type="InterPro" id="IPR006710">
    <property type="entry name" value="Glyco_hydro_43"/>
</dbReference>
<feature type="signal peptide" evidence="5">
    <location>
        <begin position="1"/>
        <end position="19"/>
    </location>
</feature>
<dbReference type="EMBL" id="KV426302">
    <property type="protein sequence ID" value="KZV82825.1"/>
    <property type="molecule type" value="Genomic_DNA"/>
</dbReference>
<evidence type="ECO:0000256" key="1">
    <source>
        <dbReference type="ARBA" id="ARBA00009865"/>
    </source>
</evidence>
<comment type="similarity">
    <text evidence="1 4">Belongs to the glycosyl hydrolase 43 family.</text>
</comment>
<protein>
    <submittedName>
        <fullName evidence="6">Arabinanase/levansucrase/invertase</fullName>
    </submittedName>
</protein>
<evidence type="ECO:0000256" key="2">
    <source>
        <dbReference type="ARBA" id="ARBA00022801"/>
    </source>
</evidence>
<name>A0A165CNY5_EXIGL</name>
<dbReference type="CDD" id="cd18821">
    <property type="entry name" value="GH43_Pc3Gal43A-like"/>
    <property type="match status" value="1"/>
</dbReference>
<keyword evidence="2 4" id="KW-0378">Hydrolase</keyword>
<dbReference type="Pfam" id="PF04616">
    <property type="entry name" value="Glyco_hydro_43"/>
    <property type="match status" value="1"/>
</dbReference>
<dbReference type="CDD" id="cd04081">
    <property type="entry name" value="CBM35_galactosidase-like"/>
    <property type="match status" value="1"/>
</dbReference>
<evidence type="ECO:0000256" key="4">
    <source>
        <dbReference type="RuleBase" id="RU361187"/>
    </source>
</evidence>
<dbReference type="GO" id="GO:0004553">
    <property type="term" value="F:hydrolase activity, hydrolyzing O-glycosyl compounds"/>
    <property type="evidence" value="ECO:0007669"/>
    <property type="project" value="InterPro"/>
</dbReference>
<dbReference type="PANTHER" id="PTHR22925">
    <property type="entry name" value="GLYCOSYL HYDROLASE 43 FAMILY MEMBER"/>
    <property type="match status" value="1"/>
</dbReference>
<evidence type="ECO:0000256" key="3">
    <source>
        <dbReference type="ARBA" id="ARBA00023295"/>
    </source>
</evidence>